<dbReference type="InterPro" id="IPR011852">
    <property type="entry name" value="TRAP_TAXI"/>
</dbReference>
<evidence type="ECO:0000313" key="2">
    <source>
        <dbReference type="EMBL" id="MBY0096692.1"/>
    </source>
</evidence>
<evidence type="ECO:0000313" key="3">
    <source>
        <dbReference type="Proteomes" id="UP000769780"/>
    </source>
</evidence>
<dbReference type="PANTHER" id="PTHR42941">
    <property type="entry name" value="SLL1037 PROTEIN"/>
    <property type="match status" value="1"/>
</dbReference>
<gene>
    <name evidence="2" type="ORF">H0185_07715</name>
</gene>
<feature type="chain" id="PRO_5046428051" evidence="1">
    <location>
        <begin position="20"/>
        <end position="338"/>
    </location>
</feature>
<dbReference type="PROSITE" id="PS51257">
    <property type="entry name" value="PROKAR_LIPOPROTEIN"/>
    <property type="match status" value="1"/>
</dbReference>
<dbReference type="CDD" id="cd13520">
    <property type="entry name" value="PBP2_TAXI_TRAP"/>
    <property type="match status" value="1"/>
</dbReference>
<feature type="signal peptide" evidence="1">
    <location>
        <begin position="1"/>
        <end position="19"/>
    </location>
</feature>
<dbReference type="Pfam" id="PF16868">
    <property type="entry name" value="NMT1_3"/>
    <property type="match status" value="1"/>
</dbReference>
<dbReference type="RefSeq" id="WP_221872757.1">
    <property type="nucleotide sequence ID" value="NZ_JACWFH010000008.1"/>
</dbReference>
<comment type="caution">
    <text evidence="2">The sequence shown here is derived from an EMBL/GenBank/DDBJ whole genome shotgun (WGS) entry which is preliminary data.</text>
</comment>
<reference evidence="2 3" key="1">
    <citation type="submission" date="2020-07" db="EMBL/GenBank/DDBJ databases">
        <title>Fungal Genomes of the International Space Station.</title>
        <authorList>
            <person name="Seuylemezian A."/>
            <person name="Singh N.K."/>
            <person name="Wood J."/>
            <person name="Venkateswaran K."/>
        </authorList>
    </citation>
    <scope>NUCLEOTIDE SEQUENCE [LARGE SCALE GENOMIC DNA]</scope>
    <source>
        <strain evidence="2 3">PL-B2</strain>
    </source>
</reference>
<proteinExistence type="predicted"/>
<accession>A0ABS7K352</accession>
<dbReference type="PANTHER" id="PTHR42941:SF1">
    <property type="entry name" value="SLL1037 PROTEIN"/>
    <property type="match status" value="1"/>
</dbReference>
<protein>
    <submittedName>
        <fullName evidence="2">TAXI family TRAP transporter solute-binding subunit</fullName>
    </submittedName>
</protein>
<dbReference type="Proteomes" id="UP000769780">
    <property type="component" value="Unassembled WGS sequence"/>
</dbReference>
<evidence type="ECO:0000256" key="1">
    <source>
        <dbReference type="SAM" id="SignalP"/>
    </source>
</evidence>
<dbReference type="Gene3D" id="3.40.190.10">
    <property type="entry name" value="Periplasmic binding protein-like II"/>
    <property type="match status" value="2"/>
</dbReference>
<keyword evidence="1" id="KW-0732">Signal</keyword>
<keyword evidence="3" id="KW-1185">Reference proteome</keyword>
<sequence>MKKFKLSLLLLICTTFLLAACGSGGNDAASGEEGKLDAPSKFLRIGSGPMGSGWFPITTVMAEVYMDNFSGVNASQIEGGSTANLRSLDVGDVEIALNYTSDFADAIKGEGSFDNKIDTVSAVGSLYPVYQTIATLEKNEDINSIEDIVDKHIFLGPKDGGGPVAFWRMMAEYGIDEKTIEKAGGKISYGSYNDGASMMADGNVEVFLGGGAPAIPSLQEIEMTNQVKVLPIDQDKLESISKKGLGISFDSIPAGTYKGQDEDIPTYTMVTMLTAHNDLDEEYVYNLTKVFWENMDSFEAQIPERAKHFTLDTVLDGIDPETLHPGAKKYYEEQGVLN</sequence>
<organism evidence="2 3">
    <name type="scientific">Mesobacillus maritimus</name>
    <dbReference type="NCBI Taxonomy" id="1643336"/>
    <lineage>
        <taxon>Bacteria</taxon>
        <taxon>Bacillati</taxon>
        <taxon>Bacillota</taxon>
        <taxon>Bacilli</taxon>
        <taxon>Bacillales</taxon>
        <taxon>Bacillaceae</taxon>
        <taxon>Mesobacillus</taxon>
    </lineage>
</organism>
<dbReference type="SUPFAM" id="SSF53850">
    <property type="entry name" value="Periplasmic binding protein-like II"/>
    <property type="match status" value="1"/>
</dbReference>
<name>A0ABS7K352_9BACI</name>
<dbReference type="EMBL" id="JACWFH010000008">
    <property type="protein sequence ID" value="MBY0096692.1"/>
    <property type="molecule type" value="Genomic_DNA"/>
</dbReference>
<dbReference type="NCBIfam" id="TIGR02122">
    <property type="entry name" value="TRAP_TAXI"/>
    <property type="match status" value="1"/>
</dbReference>